<feature type="compositionally biased region" description="Low complexity" evidence="1">
    <location>
        <begin position="581"/>
        <end position="591"/>
    </location>
</feature>
<feature type="compositionally biased region" description="Low complexity" evidence="1">
    <location>
        <begin position="298"/>
        <end position="317"/>
    </location>
</feature>
<dbReference type="Pfam" id="PF20162">
    <property type="entry name" value="Etd1"/>
    <property type="match status" value="1"/>
</dbReference>
<keyword evidence="3" id="KW-1185">Reference proteome</keyword>
<feature type="region of interest" description="Disordered" evidence="1">
    <location>
        <begin position="96"/>
        <end position="157"/>
    </location>
</feature>
<feature type="compositionally biased region" description="Basic residues" evidence="1">
    <location>
        <begin position="370"/>
        <end position="380"/>
    </location>
</feature>
<feature type="compositionally biased region" description="Polar residues" evidence="1">
    <location>
        <begin position="464"/>
        <end position="475"/>
    </location>
</feature>
<dbReference type="GO" id="GO:0005096">
    <property type="term" value="F:GTPase activator activity"/>
    <property type="evidence" value="ECO:0007669"/>
    <property type="project" value="InterPro"/>
</dbReference>
<feature type="compositionally biased region" description="Gly residues" evidence="1">
    <location>
        <begin position="258"/>
        <end position="270"/>
    </location>
</feature>
<feature type="compositionally biased region" description="Basic and acidic residues" evidence="1">
    <location>
        <begin position="215"/>
        <end position="235"/>
    </location>
</feature>
<feature type="compositionally biased region" description="Polar residues" evidence="1">
    <location>
        <begin position="428"/>
        <end position="440"/>
    </location>
</feature>
<feature type="compositionally biased region" description="Polar residues" evidence="1">
    <location>
        <begin position="201"/>
        <end position="212"/>
    </location>
</feature>
<reference evidence="2 3" key="1">
    <citation type="submission" date="2021-12" db="EMBL/GenBank/DDBJ databases">
        <title>High titer production of polyol ester of fatty acids by Rhodotorula paludigena BS15 towards product separation-free biomass refinery.</title>
        <authorList>
            <person name="Mano J."/>
            <person name="Ono H."/>
            <person name="Tanaka T."/>
            <person name="Naito K."/>
            <person name="Sushida H."/>
            <person name="Ike M."/>
            <person name="Tokuyasu K."/>
            <person name="Kitaoka M."/>
        </authorList>
    </citation>
    <scope>NUCLEOTIDE SEQUENCE [LARGE SCALE GENOMIC DNA]</scope>
    <source>
        <strain evidence="2 3">BS15</strain>
    </source>
</reference>
<organism evidence="2 3">
    <name type="scientific">Rhodotorula paludigena</name>
    <dbReference type="NCBI Taxonomy" id="86838"/>
    <lineage>
        <taxon>Eukaryota</taxon>
        <taxon>Fungi</taxon>
        <taxon>Dikarya</taxon>
        <taxon>Basidiomycota</taxon>
        <taxon>Pucciniomycotina</taxon>
        <taxon>Microbotryomycetes</taxon>
        <taxon>Sporidiobolales</taxon>
        <taxon>Sporidiobolaceae</taxon>
        <taxon>Rhodotorula</taxon>
    </lineage>
</organism>
<evidence type="ECO:0000313" key="2">
    <source>
        <dbReference type="EMBL" id="GJN91879.1"/>
    </source>
</evidence>
<evidence type="ECO:0000313" key="3">
    <source>
        <dbReference type="Proteomes" id="UP001342314"/>
    </source>
</evidence>
<feature type="compositionally biased region" description="Polar residues" evidence="1">
    <location>
        <begin position="667"/>
        <end position="684"/>
    </location>
</feature>
<dbReference type="EMBL" id="BQKY01000009">
    <property type="protein sequence ID" value="GJN91879.1"/>
    <property type="molecule type" value="Genomic_DNA"/>
</dbReference>
<dbReference type="InterPro" id="IPR045342">
    <property type="entry name" value="Etd1"/>
</dbReference>
<dbReference type="Proteomes" id="UP001342314">
    <property type="component" value="Unassembled WGS sequence"/>
</dbReference>
<feature type="compositionally biased region" description="Basic and acidic residues" evidence="1">
    <location>
        <begin position="480"/>
        <end position="493"/>
    </location>
</feature>
<protein>
    <recommendedName>
        <fullName evidence="4">Proteophosphoglycan ppg4</fullName>
    </recommendedName>
</protein>
<feature type="region of interest" description="Disordered" evidence="1">
    <location>
        <begin position="1"/>
        <end position="59"/>
    </location>
</feature>
<proteinExistence type="predicted"/>
<feature type="compositionally biased region" description="Pro residues" evidence="1">
    <location>
        <begin position="632"/>
        <end position="650"/>
    </location>
</feature>
<feature type="compositionally biased region" description="Basic and acidic residues" evidence="1">
    <location>
        <begin position="690"/>
        <end position="704"/>
    </location>
</feature>
<feature type="compositionally biased region" description="Pro residues" evidence="1">
    <location>
        <begin position="978"/>
        <end position="988"/>
    </location>
</feature>
<feature type="region of interest" description="Disordered" evidence="1">
    <location>
        <begin position="195"/>
        <end position="780"/>
    </location>
</feature>
<feature type="compositionally biased region" description="Polar residues" evidence="1">
    <location>
        <begin position="147"/>
        <end position="157"/>
    </location>
</feature>
<feature type="compositionally biased region" description="Low complexity" evidence="1">
    <location>
        <begin position="413"/>
        <end position="427"/>
    </location>
</feature>
<name>A0AAV5GRK0_9BASI</name>
<gene>
    <name evidence="2" type="ORF">Rhopal_004904-T1</name>
</gene>
<dbReference type="GO" id="GO:1902412">
    <property type="term" value="P:regulation of mitotic cytokinesis"/>
    <property type="evidence" value="ECO:0007669"/>
    <property type="project" value="InterPro"/>
</dbReference>
<feature type="compositionally biased region" description="Polar residues" evidence="1">
    <location>
        <begin position="550"/>
        <end position="568"/>
    </location>
</feature>
<feature type="compositionally biased region" description="Polar residues" evidence="1">
    <location>
        <begin position="993"/>
        <end position="1005"/>
    </location>
</feature>
<accession>A0AAV5GRK0</accession>
<feature type="compositionally biased region" description="Pro residues" evidence="1">
    <location>
        <begin position="125"/>
        <end position="134"/>
    </location>
</feature>
<feature type="compositionally biased region" description="Low complexity" evidence="1">
    <location>
        <begin position="275"/>
        <end position="287"/>
    </location>
</feature>
<dbReference type="AlphaFoldDB" id="A0AAV5GRK0"/>
<feature type="compositionally biased region" description="Low complexity" evidence="1">
    <location>
        <begin position="713"/>
        <end position="736"/>
    </location>
</feature>
<evidence type="ECO:0000256" key="1">
    <source>
        <dbReference type="SAM" id="MobiDB-lite"/>
    </source>
</evidence>
<sequence>MPDHRPTPAIGLERWRESEDEDDWGGTAVKAEKGKGKAVALPPAEGETAKRGASFFDPPPHEFEDEVAFALAPDHALTPSRCFNLSAPVIAQSHVAHAPDASARPPLSRQTTPRSRIPKRSSSPLRPPPSPSPHYAPSDSDCRCETPSLTEDSFNSLTTGEEVVTEADDAPARALPSALDTSFGARLKSISGSKKWRFGRSGSTVDLSTAATARQEPEIRIVDRHELSRARRSDSPRSNLPRPVLRPVNGRASNGTVGTSGSGSTSGGGSRVKHSSNTSVSTSSGASLADARTRRTSLHFAPFSFSPSSRRGSLASPTESVAPSWREYMGSTTEDDGGETTSAEMSDFGDSYEGEERRRPVGGRADASQGKKRKLTKKRPASGLADETHEMLSQSALGLADDGTSERPLLAPSIFSTSSGGSSVPSSNRTVLTRARSQYHPTLPFAQDSEDEVARGTARAPRQRSATGPVSSSHLATPAKNEKGEVVELDKEWLGVVPFPPSPRPSTDQPEPVTPTRSGPRPTSRMLRKASGAQTKSHPPVTAEARATKRSSGIGSAISNLLSRSTSALPLGGKRAPSPAPSAKSVKSSKSGILRRPSSRLGRASGEQGGREKPKLPKSPSLSALQKGASSSPPPPVKASTPTPPPPTPVIPRGQLNPEFRMPRPVSNVSTASSGASDVTSASTIMPLESYRDALPKRNPRQERVPPVPPLPRNLARPLNAGHRPSVSLSSLMPLRPSSPRPQPFRSERTTPEPQFPLTLSVDGDGDGPSEPEASVTRRNSLSDLRIPARITNAQKKIEEDLERVKQFAKAIEDLKTLQRQYNQLIQVFVEPPPPSPGLLSPDQPSSAALNKTAQAARRVELDFSSTWEQVQTLINLADGAPTREGLKKTSPGTLASRRDRCVSLAPERELHRLSLRAASGSETETETSLARNGSVRAHQRRPSSSSFETDASVAVRQREMLRGVLAPPAKGASLPSRAPPAPRPPLPRLDSGASTTVSPTSPRSAAQPLSPASARRVSRGGVFGIREFLLRLRSKATEELAASVGDSEEDWDASPPRNSLLDFDAVLEADMGSLAARRERTRSVIVSGGTGGGAAEGDKMVLTTEAMPHLLDKVREVREACEACIGLLKGLTV</sequence>
<feature type="region of interest" description="Disordered" evidence="1">
    <location>
        <begin position="913"/>
        <end position="953"/>
    </location>
</feature>
<evidence type="ECO:0008006" key="4">
    <source>
        <dbReference type="Google" id="ProtNLM"/>
    </source>
</evidence>
<comment type="caution">
    <text evidence="2">The sequence shown here is derived from an EMBL/GenBank/DDBJ whole genome shotgun (WGS) entry which is preliminary data.</text>
</comment>
<feature type="compositionally biased region" description="Polar residues" evidence="1">
    <location>
        <begin position="921"/>
        <end position="932"/>
    </location>
</feature>
<feature type="region of interest" description="Disordered" evidence="1">
    <location>
        <begin position="968"/>
        <end position="1017"/>
    </location>
</feature>